<evidence type="ECO:0000313" key="1">
    <source>
        <dbReference type="EMBL" id="MBA9002697.1"/>
    </source>
</evidence>
<organism evidence="1 2">
    <name type="scientific">Thermomonospora cellulosilytica</name>
    <dbReference type="NCBI Taxonomy" id="1411118"/>
    <lineage>
        <taxon>Bacteria</taxon>
        <taxon>Bacillati</taxon>
        <taxon>Actinomycetota</taxon>
        <taxon>Actinomycetes</taxon>
        <taxon>Streptosporangiales</taxon>
        <taxon>Thermomonosporaceae</taxon>
        <taxon>Thermomonospora</taxon>
    </lineage>
</organism>
<dbReference type="Proteomes" id="UP000539313">
    <property type="component" value="Unassembled WGS sequence"/>
</dbReference>
<dbReference type="RefSeq" id="WP_182704648.1">
    <property type="nucleotide sequence ID" value="NZ_JACJII010000001.1"/>
</dbReference>
<dbReference type="EMBL" id="JACJII010000001">
    <property type="protein sequence ID" value="MBA9002697.1"/>
    <property type="molecule type" value="Genomic_DNA"/>
</dbReference>
<reference evidence="1 2" key="1">
    <citation type="submission" date="2020-08" db="EMBL/GenBank/DDBJ databases">
        <title>Sequencing the genomes of 1000 actinobacteria strains.</title>
        <authorList>
            <person name="Klenk H.-P."/>
        </authorList>
    </citation>
    <scope>NUCLEOTIDE SEQUENCE [LARGE SCALE GENOMIC DNA]</scope>
    <source>
        <strain evidence="1 2">DSM 45823</strain>
    </source>
</reference>
<evidence type="ECO:0000313" key="2">
    <source>
        <dbReference type="Proteomes" id="UP000539313"/>
    </source>
</evidence>
<name>A0A7W3MVJ2_9ACTN</name>
<protein>
    <submittedName>
        <fullName evidence="1">Uncharacterized protein</fullName>
    </submittedName>
</protein>
<keyword evidence="2" id="KW-1185">Reference proteome</keyword>
<proteinExistence type="predicted"/>
<accession>A0A7W3MVJ2</accession>
<dbReference type="AlphaFoldDB" id="A0A7W3MVJ2"/>
<gene>
    <name evidence="1" type="ORF">HNR21_001579</name>
</gene>
<comment type="caution">
    <text evidence="1">The sequence shown here is derived from an EMBL/GenBank/DDBJ whole genome shotgun (WGS) entry which is preliminary data.</text>
</comment>
<sequence length="112" mass="12050">MGYSFSCAGAGRAFDIPGHEMIDVREVLRLAVHQAGPDCPVQMHKFESNDGWHVTPEECRAIARLLGGPHGELMVSDYLSFVDEVSDGLVGNVRDLAEFSALAADNGGFDVT</sequence>